<reference evidence="1" key="1">
    <citation type="journal article" date="2021" name="Proc. Natl. Acad. Sci. U.S.A.">
        <title>A Catalog of Tens of Thousands of Viruses from Human Metagenomes Reveals Hidden Associations with Chronic Diseases.</title>
        <authorList>
            <person name="Tisza M.J."/>
            <person name="Buck C.B."/>
        </authorList>
    </citation>
    <scope>NUCLEOTIDE SEQUENCE</scope>
    <source>
        <strain evidence="1">CtphE103</strain>
    </source>
</reference>
<proteinExistence type="predicted"/>
<sequence>MPWKSAIPTVPLSSIVIVAKIKACAVKGTPPLSYPAQPTLLCQCHWQT</sequence>
<accession>A0A8S5RUI6</accession>
<name>A0A8S5RUI6_9CAUD</name>
<protein>
    <submittedName>
        <fullName evidence="1">Uncharacterized protein</fullName>
    </submittedName>
</protein>
<evidence type="ECO:0000313" key="1">
    <source>
        <dbReference type="EMBL" id="DAF32267.1"/>
    </source>
</evidence>
<organism evidence="1">
    <name type="scientific">Ackermannviridae sp</name>
    <dbReference type="NCBI Taxonomy" id="2831612"/>
    <lineage>
        <taxon>Viruses</taxon>
        <taxon>Duplodnaviria</taxon>
        <taxon>Heunggongvirae</taxon>
        <taxon>Uroviricota</taxon>
        <taxon>Caudoviricetes</taxon>
        <taxon>Pantevenvirales</taxon>
        <taxon>Ackermannviridae</taxon>
    </lineage>
</organism>
<dbReference type="EMBL" id="BK056595">
    <property type="protein sequence ID" value="DAF32267.1"/>
    <property type="molecule type" value="Genomic_DNA"/>
</dbReference>